<comment type="caution">
    <text evidence="2">The sequence shown here is derived from an EMBL/GenBank/DDBJ whole genome shotgun (WGS) entry which is preliminary data.</text>
</comment>
<keyword evidence="3" id="KW-1185">Reference proteome</keyword>
<name>A0ABS3G8M2_9FLAO</name>
<feature type="transmembrane region" description="Helical" evidence="1">
    <location>
        <begin position="81"/>
        <end position="99"/>
    </location>
</feature>
<keyword evidence="1" id="KW-0812">Transmembrane</keyword>
<feature type="transmembrane region" description="Helical" evidence="1">
    <location>
        <begin position="49"/>
        <end position="69"/>
    </location>
</feature>
<accession>A0ABS3G8M2</accession>
<protein>
    <recommendedName>
        <fullName evidence="4">Prepilin type IV endopeptidase peptidase domain-containing protein</fullName>
    </recommendedName>
</protein>
<sequence length="156" mass="18139">MVLQIVLMVALALVVYQDLKMRMIHVVLPLLIFGLSLSLNWGSIAYRDWLWSLGFLLLNFIVVTLYFSFKQRAFVNPIDKMIGWGDVLFLIGVLPLFSFRGYIKYFVMGMIFSLLLFLLMRTIYPRYRTVPLAGFLSLFLIGNKIMEGLTDDYFLT</sequence>
<evidence type="ECO:0008006" key="4">
    <source>
        <dbReference type="Google" id="ProtNLM"/>
    </source>
</evidence>
<dbReference type="EMBL" id="JAFLNL010000012">
    <property type="protein sequence ID" value="MBO0355774.1"/>
    <property type="molecule type" value="Genomic_DNA"/>
</dbReference>
<gene>
    <name evidence="2" type="ORF">J0656_17280</name>
</gene>
<evidence type="ECO:0000256" key="1">
    <source>
        <dbReference type="SAM" id="Phobius"/>
    </source>
</evidence>
<evidence type="ECO:0000313" key="2">
    <source>
        <dbReference type="EMBL" id="MBO0355774.1"/>
    </source>
</evidence>
<reference evidence="2 3" key="1">
    <citation type="submission" date="2021-03" db="EMBL/GenBank/DDBJ databases">
        <title>Muricauda lutimaris sp. nov. and Muricauda ruestringensis sp. nov, two marine members of the Flavobacteriaceae isolated from deep sea sediments of Western Pacific.</title>
        <authorList>
            <person name="Zhao S."/>
            <person name="Liu R."/>
        </authorList>
    </citation>
    <scope>NUCLEOTIDE SEQUENCE [LARGE SCALE GENOMIC DNA]</scope>
    <source>
        <strain evidence="2 3">BC31-1-A7</strain>
    </source>
</reference>
<proteinExistence type="predicted"/>
<organism evidence="2 3">
    <name type="scientific">Flagellimonas aurea</name>
    <dbReference type="NCBI Taxonomy" id="2915619"/>
    <lineage>
        <taxon>Bacteria</taxon>
        <taxon>Pseudomonadati</taxon>
        <taxon>Bacteroidota</taxon>
        <taxon>Flavobacteriia</taxon>
        <taxon>Flavobacteriales</taxon>
        <taxon>Flavobacteriaceae</taxon>
        <taxon>Flagellimonas</taxon>
    </lineage>
</organism>
<dbReference type="RefSeq" id="WP_207036193.1">
    <property type="nucleotide sequence ID" value="NZ_JAFLNL010000012.1"/>
</dbReference>
<dbReference type="Proteomes" id="UP000664044">
    <property type="component" value="Unassembled WGS sequence"/>
</dbReference>
<keyword evidence="1" id="KW-0472">Membrane</keyword>
<evidence type="ECO:0000313" key="3">
    <source>
        <dbReference type="Proteomes" id="UP000664044"/>
    </source>
</evidence>
<feature type="transmembrane region" description="Helical" evidence="1">
    <location>
        <begin position="23"/>
        <end position="43"/>
    </location>
</feature>
<keyword evidence="1" id="KW-1133">Transmembrane helix</keyword>
<feature type="transmembrane region" description="Helical" evidence="1">
    <location>
        <begin position="105"/>
        <end position="124"/>
    </location>
</feature>